<evidence type="ECO:0000313" key="2">
    <source>
        <dbReference type="Proteomes" id="UP000290759"/>
    </source>
</evidence>
<gene>
    <name evidence="1" type="ORF">D3273_23280</name>
</gene>
<dbReference type="RefSeq" id="WP_129229293.1">
    <property type="nucleotide sequence ID" value="NZ_QYBB01000047.1"/>
</dbReference>
<reference evidence="1 2" key="2">
    <citation type="submission" date="2019-02" db="EMBL/GenBank/DDBJ databases">
        <title>'Lichenibacterium ramalinii' gen. nov. sp. nov., 'Lichenibacterium minor' gen. nov. sp. nov.</title>
        <authorList>
            <person name="Pankratov T."/>
        </authorList>
    </citation>
    <scope>NUCLEOTIDE SEQUENCE [LARGE SCALE GENOMIC DNA]</scope>
    <source>
        <strain evidence="1 2">RmlP026</strain>
    </source>
</reference>
<dbReference type="EMBL" id="QYBB01000047">
    <property type="protein sequence ID" value="RYC29568.1"/>
    <property type="molecule type" value="Genomic_DNA"/>
</dbReference>
<name>A0A4Q2U1J6_9HYPH</name>
<proteinExistence type="predicted"/>
<dbReference type="AlphaFoldDB" id="A0A4Q2U1J6"/>
<dbReference type="InterPro" id="IPR012427">
    <property type="entry name" value="DUF1622"/>
</dbReference>
<dbReference type="Pfam" id="PF07784">
    <property type="entry name" value="DUF1622"/>
    <property type="match status" value="1"/>
</dbReference>
<evidence type="ECO:0000313" key="1">
    <source>
        <dbReference type="EMBL" id="RYC29568.1"/>
    </source>
</evidence>
<keyword evidence="2" id="KW-1185">Reference proteome</keyword>
<reference evidence="1 2" key="1">
    <citation type="submission" date="2018-12" db="EMBL/GenBank/DDBJ databases">
        <authorList>
            <person name="Grouzdev D.S."/>
            <person name="Krutkina M.S."/>
        </authorList>
    </citation>
    <scope>NUCLEOTIDE SEQUENCE [LARGE SCALE GENOMIC DNA]</scope>
    <source>
        <strain evidence="1 2">RmlP026</strain>
    </source>
</reference>
<dbReference type="OrthoDB" id="9812897at2"/>
<comment type="caution">
    <text evidence="1">The sequence shown here is derived from an EMBL/GenBank/DDBJ whole genome shotgun (WGS) entry which is preliminary data.</text>
</comment>
<dbReference type="PANTHER" id="PTHR38468">
    <property type="entry name" value="SLL0939 PROTEIN"/>
    <property type="match status" value="1"/>
</dbReference>
<dbReference type="Proteomes" id="UP000290759">
    <property type="component" value="Unassembled WGS sequence"/>
</dbReference>
<dbReference type="PANTHER" id="PTHR38468:SF1">
    <property type="entry name" value="SLL0939 PROTEIN"/>
    <property type="match status" value="1"/>
</dbReference>
<accession>A0A4Q2U1J6</accession>
<protein>
    <submittedName>
        <fullName evidence="1">DUF1622 domain-containing protein</fullName>
    </submittedName>
</protein>
<sequence length="126" mass="13452">MEDTFKAITLWLASGTEAAAALIIGLASIEGTIRALVLFVPGTGRPGDSADRRKEDVRLKLGRWLAVALEFELAADILRTAVSPTWTEIGQLAAIAVLRTALNYFLQGEIDKAEARRAAPAPLPAP</sequence>
<organism evidence="1 2">
    <name type="scientific">Lichenibacterium minor</name>
    <dbReference type="NCBI Taxonomy" id="2316528"/>
    <lineage>
        <taxon>Bacteria</taxon>
        <taxon>Pseudomonadati</taxon>
        <taxon>Pseudomonadota</taxon>
        <taxon>Alphaproteobacteria</taxon>
        <taxon>Hyphomicrobiales</taxon>
        <taxon>Lichenihabitantaceae</taxon>
        <taxon>Lichenibacterium</taxon>
    </lineage>
</organism>